<dbReference type="InterPro" id="IPR038740">
    <property type="entry name" value="BioF2-like_GNAT_dom"/>
</dbReference>
<dbReference type="Pfam" id="PF13480">
    <property type="entry name" value="Acetyltransf_6"/>
    <property type="match status" value="1"/>
</dbReference>
<evidence type="ECO:0000256" key="4">
    <source>
        <dbReference type="ARBA" id="ARBA00022984"/>
    </source>
</evidence>
<dbReference type="InterPro" id="IPR050644">
    <property type="entry name" value="PG_Glycine_Bridge_Synth"/>
</dbReference>
<dbReference type="RefSeq" id="WP_196395239.1">
    <property type="nucleotide sequence ID" value="NZ_JADNYM010000003.1"/>
</dbReference>
<keyword evidence="3" id="KW-0133">Cell shape</keyword>
<protein>
    <submittedName>
        <fullName evidence="8">Peptidoglycan bridge formation glycyltransferase FemA/FemB family protein</fullName>
    </submittedName>
</protein>
<reference evidence="8 9" key="1">
    <citation type="submission" date="2020-11" db="EMBL/GenBank/DDBJ databases">
        <title>Arthrobacter antarcticus sp. nov., isolated from Antarctic Soil.</title>
        <authorList>
            <person name="Li J."/>
        </authorList>
    </citation>
    <scope>NUCLEOTIDE SEQUENCE [LARGE SCALE GENOMIC DNA]</scope>
    <source>
        <strain evidence="8 9">Z1-20</strain>
    </source>
</reference>
<dbReference type="PANTHER" id="PTHR36174:SF1">
    <property type="entry name" value="LIPID II:GLYCINE GLYCYLTRANSFERASE"/>
    <property type="match status" value="1"/>
</dbReference>
<dbReference type="InterPro" id="IPR016181">
    <property type="entry name" value="Acyl_CoA_acyltransferase"/>
</dbReference>
<comment type="caution">
    <text evidence="8">The sequence shown here is derived from an EMBL/GenBank/DDBJ whole genome shotgun (WGS) entry which is preliminary data.</text>
</comment>
<keyword evidence="4" id="KW-0573">Peptidoglycan synthesis</keyword>
<comment type="similarity">
    <text evidence="1">Belongs to the FemABX family.</text>
</comment>
<gene>
    <name evidence="8" type="ORF">IV500_02395</name>
</gene>
<evidence type="ECO:0000256" key="5">
    <source>
        <dbReference type="ARBA" id="ARBA00023315"/>
    </source>
</evidence>
<dbReference type="Pfam" id="PF02388">
    <property type="entry name" value="FemAB"/>
    <property type="match status" value="1"/>
</dbReference>
<feature type="domain" description="BioF2-like acetyltransferase" evidence="7">
    <location>
        <begin position="157"/>
        <end position="280"/>
    </location>
</feature>
<proteinExistence type="inferred from homology"/>
<keyword evidence="2" id="KW-0808">Transferase</keyword>
<keyword evidence="5" id="KW-0012">Acyltransferase</keyword>
<evidence type="ECO:0000259" key="7">
    <source>
        <dbReference type="Pfam" id="PF13480"/>
    </source>
</evidence>
<dbReference type="GO" id="GO:0071555">
    <property type="term" value="P:cell wall organization"/>
    <property type="evidence" value="ECO:0007669"/>
    <property type="project" value="UniProtKB-KW"/>
</dbReference>
<dbReference type="Gene3D" id="3.40.630.30">
    <property type="match status" value="2"/>
</dbReference>
<keyword evidence="9" id="KW-1185">Reference proteome</keyword>
<dbReference type="SUPFAM" id="SSF55729">
    <property type="entry name" value="Acyl-CoA N-acyltransferases (Nat)"/>
    <property type="match status" value="2"/>
</dbReference>
<dbReference type="GO" id="GO:0009252">
    <property type="term" value="P:peptidoglycan biosynthetic process"/>
    <property type="evidence" value="ECO:0007669"/>
    <property type="project" value="UniProtKB-KW"/>
</dbReference>
<dbReference type="GO" id="GO:0008360">
    <property type="term" value="P:regulation of cell shape"/>
    <property type="evidence" value="ECO:0007669"/>
    <property type="project" value="UniProtKB-KW"/>
</dbReference>
<keyword evidence="6" id="KW-0961">Cell wall biogenesis/degradation</keyword>
<sequence length="352" mass="38753">MTLSVEQCTDRTEWDAAVNAGRGHPMQLWGWGQTKAAHNWSVDRVLVHDATGTLVGSAQLLFRRLPFPFRSLAYIPRGPQTTESSSTKVLDAVVNYVKLTHGSVVLSIEPDWDMDSPSATVLLAAGWRRTESTILMGRTLILDLHRSEDELLAAMTKKTRQYIRKSGREALDYRPVSREEVPQCLAVYRLTADRAGFGIHSDAYYLDIFDNLGGGSAVFAAFDGDAVVAFLWLAASGATAFELYGGMTDVGQNLRANFTLKWTAIRAMKERGVGRYDFNGLLNDGVSKFKIGFADHENLLAGTWDKPLSPLYPVYARVLPLARKAVRKTGRFVSGAPAVLSGLRKRVAAPTK</sequence>
<dbReference type="PANTHER" id="PTHR36174">
    <property type="entry name" value="LIPID II:GLYCINE GLYCYLTRANSFERASE"/>
    <property type="match status" value="1"/>
</dbReference>
<dbReference type="InterPro" id="IPR003447">
    <property type="entry name" value="FEMABX"/>
</dbReference>
<dbReference type="EMBL" id="JADNYM010000003">
    <property type="protein sequence ID" value="MBG0738282.1"/>
    <property type="molecule type" value="Genomic_DNA"/>
</dbReference>
<organism evidence="8 9">
    <name type="scientific">Arthrobacter terrae</name>
    <dbReference type="NCBI Taxonomy" id="2935737"/>
    <lineage>
        <taxon>Bacteria</taxon>
        <taxon>Bacillati</taxon>
        <taxon>Actinomycetota</taxon>
        <taxon>Actinomycetes</taxon>
        <taxon>Micrococcales</taxon>
        <taxon>Micrococcaceae</taxon>
        <taxon>Arthrobacter</taxon>
    </lineage>
</organism>
<name>A0A931G924_9MICC</name>
<accession>A0A931G924</accession>
<evidence type="ECO:0000313" key="9">
    <source>
        <dbReference type="Proteomes" id="UP000655366"/>
    </source>
</evidence>
<evidence type="ECO:0000256" key="2">
    <source>
        <dbReference type="ARBA" id="ARBA00022679"/>
    </source>
</evidence>
<evidence type="ECO:0000313" key="8">
    <source>
        <dbReference type="EMBL" id="MBG0738282.1"/>
    </source>
</evidence>
<dbReference type="GO" id="GO:0016755">
    <property type="term" value="F:aminoacyltransferase activity"/>
    <property type="evidence" value="ECO:0007669"/>
    <property type="project" value="InterPro"/>
</dbReference>
<dbReference type="Proteomes" id="UP000655366">
    <property type="component" value="Unassembled WGS sequence"/>
</dbReference>
<evidence type="ECO:0000256" key="3">
    <source>
        <dbReference type="ARBA" id="ARBA00022960"/>
    </source>
</evidence>
<evidence type="ECO:0000256" key="1">
    <source>
        <dbReference type="ARBA" id="ARBA00009943"/>
    </source>
</evidence>
<evidence type="ECO:0000256" key="6">
    <source>
        <dbReference type="ARBA" id="ARBA00023316"/>
    </source>
</evidence>
<dbReference type="PROSITE" id="PS51191">
    <property type="entry name" value="FEMABX"/>
    <property type="match status" value="1"/>
</dbReference>
<dbReference type="AlphaFoldDB" id="A0A931G924"/>